<dbReference type="Gene3D" id="3.40.50.300">
    <property type="entry name" value="P-loop containing nucleotide triphosphate hydrolases"/>
    <property type="match status" value="1"/>
</dbReference>
<keyword evidence="3" id="KW-1185">Reference proteome</keyword>
<gene>
    <name evidence="2" type="ORF">EST38_g3318</name>
</gene>
<dbReference type="EMBL" id="SDEE01000068">
    <property type="protein sequence ID" value="RXW22530.1"/>
    <property type="molecule type" value="Genomic_DNA"/>
</dbReference>
<dbReference type="InterPro" id="IPR030379">
    <property type="entry name" value="G_SEPTIN_dom"/>
</dbReference>
<sequence length="270" mass="29920">MSSTASRFRSSDVVLLVTGLVGSGRSTFVNALLPSSLPKAKVGDDDSLAVCTKDVQPAVIELEAGVIPQCKKQYRLIVVDTPGFDDPDQTDAAVLQQIIGWLEKSFPNGKCRGGVIYLHDVSEARYQSVAQSDLEALDRSLNPGLYHQLIIATTKWNRCSNLEEAERRHKRLQTHWSTALSAGSQVHSFREEKDAWDIVNQFLPILEQAEELDVSKGFAEIKRQPKHYPRILKGDGPLKVFDRLVVSVSHSVTIKGSVLTCWGEKLVVLK</sequence>
<dbReference type="CDD" id="cd00882">
    <property type="entry name" value="Ras_like_GTPase"/>
    <property type="match status" value="1"/>
</dbReference>
<accession>A0A4Q2DQ67</accession>
<dbReference type="GO" id="GO:0005525">
    <property type="term" value="F:GTP binding"/>
    <property type="evidence" value="ECO:0007669"/>
    <property type="project" value="InterPro"/>
</dbReference>
<dbReference type="AlphaFoldDB" id="A0A4Q2DQ67"/>
<reference evidence="2 3" key="1">
    <citation type="submission" date="2019-01" db="EMBL/GenBank/DDBJ databases">
        <title>Draft genome sequence of Psathyrella aberdarensis IHI B618.</title>
        <authorList>
            <person name="Buettner E."/>
            <person name="Kellner H."/>
        </authorList>
    </citation>
    <scope>NUCLEOTIDE SEQUENCE [LARGE SCALE GENOMIC DNA]</scope>
    <source>
        <strain evidence="2 3">IHI B618</strain>
    </source>
</reference>
<evidence type="ECO:0000259" key="1">
    <source>
        <dbReference type="Pfam" id="PF00735"/>
    </source>
</evidence>
<dbReference type="Proteomes" id="UP000290288">
    <property type="component" value="Unassembled WGS sequence"/>
</dbReference>
<proteinExistence type="predicted"/>
<dbReference type="InterPro" id="IPR027417">
    <property type="entry name" value="P-loop_NTPase"/>
</dbReference>
<dbReference type="SUPFAM" id="SSF52540">
    <property type="entry name" value="P-loop containing nucleoside triphosphate hydrolases"/>
    <property type="match status" value="1"/>
</dbReference>
<feature type="domain" description="Septin-type G" evidence="1">
    <location>
        <begin position="12"/>
        <end position="90"/>
    </location>
</feature>
<evidence type="ECO:0000313" key="2">
    <source>
        <dbReference type="EMBL" id="RXW22530.1"/>
    </source>
</evidence>
<evidence type="ECO:0000313" key="3">
    <source>
        <dbReference type="Proteomes" id="UP000290288"/>
    </source>
</evidence>
<dbReference type="OrthoDB" id="2916324at2759"/>
<name>A0A4Q2DQ67_9AGAR</name>
<organism evidence="2 3">
    <name type="scientific">Candolleomyces aberdarensis</name>
    <dbReference type="NCBI Taxonomy" id="2316362"/>
    <lineage>
        <taxon>Eukaryota</taxon>
        <taxon>Fungi</taxon>
        <taxon>Dikarya</taxon>
        <taxon>Basidiomycota</taxon>
        <taxon>Agaricomycotina</taxon>
        <taxon>Agaricomycetes</taxon>
        <taxon>Agaricomycetidae</taxon>
        <taxon>Agaricales</taxon>
        <taxon>Agaricineae</taxon>
        <taxon>Psathyrellaceae</taxon>
        <taxon>Candolleomyces</taxon>
    </lineage>
</organism>
<dbReference type="Pfam" id="PF00735">
    <property type="entry name" value="Septin"/>
    <property type="match status" value="1"/>
</dbReference>
<protein>
    <recommendedName>
        <fullName evidence="1">Septin-type G domain-containing protein</fullName>
    </recommendedName>
</protein>
<dbReference type="STRING" id="2316362.A0A4Q2DQ67"/>
<comment type="caution">
    <text evidence="2">The sequence shown here is derived from an EMBL/GenBank/DDBJ whole genome shotgun (WGS) entry which is preliminary data.</text>
</comment>